<proteinExistence type="predicted"/>
<accession>A0A2S6ABI8</accession>
<keyword evidence="2" id="KW-1185">Reference proteome</keyword>
<dbReference type="Proteomes" id="UP000238356">
    <property type="component" value="Unassembled WGS sequence"/>
</dbReference>
<dbReference type="Gene3D" id="3.40.50.720">
    <property type="entry name" value="NAD(P)-binding Rossmann-like Domain"/>
    <property type="match status" value="1"/>
</dbReference>
<comment type="caution">
    <text evidence="1">The sequence shown here is derived from an EMBL/GenBank/DDBJ whole genome shotgun (WGS) entry which is preliminary data.</text>
</comment>
<organism evidence="1 2">
    <name type="scientific">Nocardia nova</name>
    <dbReference type="NCBI Taxonomy" id="37330"/>
    <lineage>
        <taxon>Bacteria</taxon>
        <taxon>Bacillati</taxon>
        <taxon>Actinomycetota</taxon>
        <taxon>Actinomycetes</taxon>
        <taxon>Mycobacteriales</taxon>
        <taxon>Nocardiaceae</taxon>
        <taxon>Nocardia</taxon>
    </lineage>
</organism>
<evidence type="ECO:0000313" key="1">
    <source>
        <dbReference type="EMBL" id="PPJ31151.1"/>
    </source>
</evidence>
<dbReference type="Pfam" id="PF00106">
    <property type="entry name" value="adh_short"/>
    <property type="match status" value="1"/>
</dbReference>
<dbReference type="RefSeq" id="WP_082857141.1">
    <property type="nucleotide sequence ID" value="NZ_JADLQW010000005.1"/>
</dbReference>
<dbReference type="SUPFAM" id="SSF51735">
    <property type="entry name" value="NAD(P)-binding Rossmann-fold domains"/>
    <property type="match status" value="1"/>
</dbReference>
<name>A0A2S6ABI8_9NOCA</name>
<reference evidence="1 2" key="1">
    <citation type="submission" date="2018-02" db="EMBL/GenBank/DDBJ databases">
        <title>8 Nocardia nova and 1 Nocardia cyriacigeorgica strain used for evolution to TMP-SMX.</title>
        <authorList>
            <person name="Mehta H."/>
            <person name="Weng J."/>
            <person name="Shamoo Y."/>
        </authorList>
    </citation>
    <scope>NUCLEOTIDE SEQUENCE [LARGE SCALE GENOMIC DNA]</scope>
    <source>
        <strain evidence="1 2">BAA2227</strain>
    </source>
</reference>
<protein>
    <recommendedName>
        <fullName evidence="3">Oxidoreductase</fullName>
    </recommendedName>
</protein>
<dbReference type="InterPro" id="IPR002347">
    <property type="entry name" value="SDR_fam"/>
</dbReference>
<dbReference type="GeneID" id="66722702"/>
<dbReference type="AlphaFoldDB" id="A0A2S6ABI8"/>
<sequence>MTDTPPLALVTGASSGIGFELARGLTERGYEVVIAAEDGRVLDAVAFR</sequence>
<gene>
    <name evidence="1" type="ORF">C5F51_05985</name>
</gene>
<dbReference type="InterPro" id="IPR036291">
    <property type="entry name" value="NAD(P)-bd_dom_sf"/>
</dbReference>
<dbReference type="EMBL" id="PSZD01000003">
    <property type="protein sequence ID" value="PPJ31151.1"/>
    <property type="molecule type" value="Genomic_DNA"/>
</dbReference>
<evidence type="ECO:0000313" key="2">
    <source>
        <dbReference type="Proteomes" id="UP000238356"/>
    </source>
</evidence>
<evidence type="ECO:0008006" key="3">
    <source>
        <dbReference type="Google" id="ProtNLM"/>
    </source>
</evidence>